<feature type="compositionally biased region" description="Low complexity" evidence="9">
    <location>
        <begin position="1103"/>
        <end position="1113"/>
    </location>
</feature>
<dbReference type="GO" id="GO:0016020">
    <property type="term" value="C:membrane"/>
    <property type="evidence" value="ECO:0007669"/>
    <property type="project" value="TreeGrafter"/>
</dbReference>
<dbReference type="Proteomes" id="UP000799536">
    <property type="component" value="Unassembled WGS sequence"/>
</dbReference>
<reference evidence="11" key="1">
    <citation type="journal article" date="2020" name="Stud. Mycol.">
        <title>101 Dothideomycetes genomes: a test case for predicting lifestyles and emergence of pathogens.</title>
        <authorList>
            <person name="Haridas S."/>
            <person name="Albert R."/>
            <person name="Binder M."/>
            <person name="Bloem J."/>
            <person name="Labutti K."/>
            <person name="Salamov A."/>
            <person name="Andreopoulos B."/>
            <person name="Baker S."/>
            <person name="Barry K."/>
            <person name="Bills G."/>
            <person name="Bluhm B."/>
            <person name="Cannon C."/>
            <person name="Castanera R."/>
            <person name="Culley D."/>
            <person name="Daum C."/>
            <person name="Ezra D."/>
            <person name="Gonzalez J."/>
            <person name="Henrissat B."/>
            <person name="Kuo A."/>
            <person name="Liang C."/>
            <person name="Lipzen A."/>
            <person name="Lutzoni F."/>
            <person name="Magnuson J."/>
            <person name="Mondo S."/>
            <person name="Nolan M."/>
            <person name="Ohm R."/>
            <person name="Pangilinan J."/>
            <person name="Park H.-J."/>
            <person name="Ramirez L."/>
            <person name="Alfaro M."/>
            <person name="Sun H."/>
            <person name="Tritt A."/>
            <person name="Yoshinaga Y."/>
            <person name="Zwiers L.-H."/>
            <person name="Turgeon B."/>
            <person name="Goodwin S."/>
            <person name="Spatafora J."/>
            <person name="Crous P."/>
            <person name="Grigoriev I."/>
        </authorList>
    </citation>
    <scope>NUCLEOTIDE SEQUENCE</scope>
    <source>
        <strain evidence="11">ATCC 74209</strain>
    </source>
</reference>
<dbReference type="InterPro" id="IPR000300">
    <property type="entry name" value="IPPc"/>
</dbReference>
<dbReference type="GO" id="GO:0005737">
    <property type="term" value="C:cytoplasm"/>
    <property type="evidence" value="ECO:0007669"/>
    <property type="project" value="UniProtKB-SubCell"/>
</dbReference>
<gene>
    <name evidence="11" type="ORF">GQ43DRAFT_462844</name>
</gene>
<keyword evidence="6" id="KW-0963">Cytoplasm</keyword>
<dbReference type="GO" id="GO:0043813">
    <property type="term" value="F:phosphatidylinositol-3,5-bisphosphate 5-phosphatase activity"/>
    <property type="evidence" value="ECO:0007669"/>
    <property type="project" value="TreeGrafter"/>
</dbReference>
<dbReference type="InterPro" id="IPR046985">
    <property type="entry name" value="IP5"/>
</dbReference>
<dbReference type="PANTHER" id="PTHR11200">
    <property type="entry name" value="INOSITOL 5-PHOSPHATASE"/>
    <property type="match status" value="1"/>
</dbReference>
<feature type="region of interest" description="Disordered" evidence="9">
    <location>
        <begin position="31"/>
        <end position="51"/>
    </location>
</feature>
<dbReference type="GO" id="GO:0015031">
    <property type="term" value="P:protein transport"/>
    <property type="evidence" value="ECO:0007669"/>
    <property type="project" value="UniProtKB-KW"/>
</dbReference>
<keyword evidence="12" id="KW-1185">Reference proteome</keyword>
<sequence>MSIRVLIKDYPHRAIALTTTTHALILRHSSSSTDQNGSYNTSQTSLSSNGSGATRAMVEFSTVEEVDLSEYKTLSMGTVRGTLGLITVNGDVFLVVVSGASKVATVRPGETVQRIHSVAFYCLNSSNYDHLLNDEVNPYPTDTIDEEGFEMGFGRGKGESPLEHPCMALKKLLSSGTFYYSSDFDLTRRLQDRSTDVVTVSIDSLDAGFLWNSYMIQPLVDFRSRLSPREKEALDNSGILTSAIRGFALTITVPSASSPIKVARSGLPSTMTLISRLSCRRAGTRFNARGMDDDGNVANFVETETIFWAPLGVCFSYVQIRGSVPLFWEQATGLLPGQQKITIARSPEATQPAFDKHFENLELSYGAVHVVNLLSNEKQGEVDLSARYRHHIQHNPLNNSDEKEHDLLRLTEFDFHAETRGPGGYEMASLISQWIQNSADSFAYYLSEEEEEDGREHGKTGPYRRATTILQQEGIFRTNCLDCLDRTNLVQTIISKMALELFLRHRRASASPDFWVRHSSMWADNGDALSRIYAGTGALKSSFTRHGKMSLAGALADARKSVTRTYINNFADKGRQNTIDLLLGRLMGQLPVHLYDPINDYVVTELSKRSAEFTEQEVIQILVGTFNLNGKTHGLNEDLSPWLCPDVDPSQQCPEIVAVGFQEIVDLSPQQIMSTDPAPRQAWEAAVKKTLDANAKRHGKEEYVLLRGGQLVGASLSIFVRAGILKSIKNVEGSLKKTGMSGMAGNKGAVAIRMEFANTSICFVTAHLAAGFANYEERNRDYKTISHGLRFQRNRSIDDHDTVIWLGDFNYRIGLSNDKVQKLCQMGDLETLYENDQLNLQMVAGLAFPYYSEARITFLPTYKYDIGTDTYDTSEKARIPAWCDRVLRKGDSLRQINYNCAPLRFSDHRPVYATFQCLISKVDEKKKEKLSKEIYRKRRAVVGDTRAGGELEDTDDEDLIGYDSIEPGLPPASSDKRKWWLDNGLPARSRVQPPSNDHFPNPNRPSNPFKPSPEPDWVEVKRVAPAPPPSRGTARSQTLDFNSSSSLSTPSSNHSQPQTRKLVAPPFHPSDLDGANAYKSPLRRSMTSSSSHSVPPQPLPIRSSTPSSTTSSTQGQIARKPAPGAPPIPTKKPSLLTKTSTKSLSSNTRSPIPPPQQYRDEPDPPKPTPPPPRRSTVTPSSSSFSSVPSSAVGSQYNAMPPRKLVAPPPPRSSASQILMDEMSGPPLPPRRTGMGMSAASRRKGGSGNLLDDARDEELDALKGWEVLRPA</sequence>
<dbReference type="PANTHER" id="PTHR11200:SF257">
    <property type="entry name" value="PHOSPHOINOSITIDE 5-PHOSPHATASE"/>
    <property type="match status" value="1"/>
</dbReference>
<feature type="compositionally biased region" description="Low complexity" evidence="9">
    <location>
        <begin position="1174"/>
        <end position="1190"/>
    </location>
</feature>
<dbReference type="PROSITE" id="PS50275">
    <property type="entry name" value="SAC"/>
    <property type="match status" value="1"/>
</dbReference>
<dbReference type="OrthoDB" id="405996at2759"/>
<dbReference type="Pfam" id="PF22669">
    <property type="entry name" value="Exo_endo_phos2"/>
    <property type="match status" value="1"/>
</dbReference>
<evidence type="ECO:0000256" key="1">
    <source>
        <dbReference type="ARBA" id="ARBA00004496"/>
    </source>
</evidence>
<accession>A0A9P4MZG1</accession>
<dbReference type="EMBL" id="ML993959">
    <property type="protein sequence ID" value="KAF2201845.1"/>
    <property type="molecule type" value="Genomic_DNA"/>
</dbReference>
<comment type="caution">
    <text evidence="11">The sequence shown here is derived from an EMBL/GenBank/DDBJ whole genome shotgun (WGS) entry which is preliminary data.</text>
</comment>
<evidence type="ECO:0000259" key="10">
    <source>
        <dbReference type="PROSITE" id="PS50275"/>
    </source>
</evidence>
<feature type="compositionally biased region" description="Low complexity" evidence="9">
    <location>
        <begin position="1083"/>
        <end position="1094"/>
    </location>
</feature>
<feature type="compositionally biased region" description="Low complexity" evidence="9">
    <location>
        <begin position="1036"/>
        <end position="1057"/>
    </location>
</feature>
<dbReference type="Gene3D" id="3.60.10.10">
    <property type="entry name" value="Endonuclease/exonuclease/phosphatase"/>
    <property type="match status" value="1"/>
</dbReference>
<feature type="domain" description="SAC" evidence="10">
    <location>
        <begin position="169"/>
        <end position="535"/>
    </location>
</feature>
<evidence type="ECO:0000256" key="2">
    <source>
        <dbReference type="ARBA" id="ARBA00008943"/>
    </source>
</evidence>
<dbReference type="Pfam" id="PF02383">
    <property type="entry name" value="Syja_N"/>
    <property type="match status" value="1"/>
</dbReference>
<keyword evidence="5" id="KW-0813">Transport</keyword>
<organism evidence="11 12">
    <name type="scientific">Delitschia confertaspora ATCC 74209</name>
    <dbReference type="NCBI Taxonomy" id="1513339"/>
    <lineage>
        <taxon>Eukaryota</taxon>
        <taxon>Fungi</taxon>
        <taxon>Dikarya</taxon>
        <taxon>Ascomycota</taxon>
        <taxon>Pezizomycotina</taxon>
        <taxon>Dothideomycetes</taxon>
        <taxon>Pleosporomycetidae</taxon>
        <taxon>Pleosporales</taxon>
        <taxon>Delitschiaceae</taxon>
        <taxon>Delitschia</taxon>
    </lineage>
</organism>
<dbReference type="GO" id="GO:0004439">
    <property type="term" value="F:phosphatidylinositol-4,5-bisphosphate 5-phosphatase activity"/>
    <property type="evidence" value="ECO:0007669"/>
    <property type="project" value="UniProtKB-EC"/>
</dbReference>
<dbReference type="EC" id="3.1.3.36" evidence="4"/>
<evidence type="ECO:0000256" key="5">
    <source>
        <dbReference type="ARBA" id="ARBA00022448"/>
    </source>
</evidence>
<evidence type="ECO:0000256" key="6">
    <source>
        <dbReference type="ARBA" id="ARBA00022490"/>
    </source>
</evidence>
<dbReference type="InterPro" id="IPR036691">
    <property type="entry name" value="Endo/exonu/phosph_ase_sf"/>
</dbReference>
<comment type="similarity">
    <text evidence="2">Belongs to the synaptojanin family.</text>
</comment>
<dbReference type="AlphaFoldDB" id="A0A9P4MZG1"/>
<feature type="region of interest" description="Disordered" evidence="9">
    <location>
        <begin position="947"/>
        <end position="1254"/>
    </location>
</feature>
<keyword evidence="7" id="KW-0378">Hydrolase</keyword>
<evidence type="ECO:0000313" key="12">
    <source>
        <dbReference type="Proteomes" id="UP000799536"/>
    </source>
</evidence>
<evidence type="ECO:0000256" key="9">
    <source>
        <dbReference type="SAM" id="MobiDB-lite"/>
    </source>
</evidence>
<evidence type="ECO:0000313" key="11">
    <source>
        <dbReference type="EMBL" id="KAF2201845.1"/>
    </source>
</evidence>
<comment type="subcellular location">
    <subcellularLocation>
        <location evidence="1">Cytoplasm</location>
    </subcellularLocation>
</comment>
<evidence type="ECO:0000256" key="4">
    <source>
        <dbReference type="ARBA" id="ARBA00013044"/>
    </source>
</evidence>
<feature type="compositionally biased region" description="Pro residues" evidence="9">
    <location>
        <begin position="1002"/>
        <end position="1014"/>
    </location>
</feature>
<feature type="compositionally biased region" description="Low complexity" evidence="9">
    <location>
        <begin position="1131"/>
        <end position="1146"/>
    </location>
</feature>
<dbReference type="SUPFAM" id="SSF56219">
    <property type="entry name" value="DNase I-like"/>
    <property type="match status" value="1"/>
</dbReference>
<dbReference type="SMART" id="SM00128">
    <property type="entry name" value="IPPc"/>
    <property type="match status" value="1"/>
</dbReference>
<evidence type="ECO:0000256" key="3">
    <source>
        <dbReference type="ARBA" id="ARBA00009678"/>
    </source>
</evidence>
<protein>
    <recommendedName>
        <fullName evidence="4">phosphoinositide 5-phosphatase</fullName>
        <ecNumber evidence="4">3.1.3.36</ecNumber>
    </recommendedName>
</protein>
<dbReference type="GO" id="GO:0046856">
    <property type="term" value="P:phosphatidylinositol dephosphorylation"/>
    <property type="evidence" value="ECO:0007669"/>
    <property type="project" value="InterPro"/>
</dbReference>
<proteinExistence type="inferred from homology"/>
<feature type="compositionally biased region" description="Acidic residues" evidence="9">
    <location>
        <begin position="950"/>
        <end position="960"/>
    </location>
</feature>
<evidence type="ECO:0000256" key="8">
    <source>
        <dbReference type="ARBA" id="ARBA00022927"/>
    </source>
</evidence>
<dbReference type="FunFam" id="3.60.10.10:FF:000029">
    <property type="entry name" value="Inositol polyphosphate 5-phosphatase"/>
    <property type="match status" value="1"/>
</dbReference>
<evidence type="ECO:0000256" key="7">
    <source>
        <dbReference type="ARBA" id="ARBA00022801"/>
    </source>
</evidence>
<comment type="similarity">
    <text evidence="3">In the central section; belongs to the inositol 1,4,5-trisphosphate 5-phosphatase family.</text>
</comment>
<name>A0A9P4MZG1_9PLEO</name>
<keyword evidence="8" id="KW-0653">Protein transport</keyword>
<dbReference type="InterPro" id="IPR002013">
    <property type="entry name" value="SAC_dom"/>
</dbReference>